<proteinExistence type="predicted"/>
<evidence type="ECO:0000313" key="2">
    <source>
        <dbReference type="Proteomes" id="UP000704529"/>
    </source>
</evidence>
<reference evidence="1" key="1">
    <citation type="submission" date="2021-01" db="EMBL/GenBank/DDBJ databases">
        <title>Genome Sequencing of Type Strains.</title>
        <authorList>
            <person name="Lemaire J.F."/>
            <person name="Inderbitzin P."/>
            <person name="Collins S.B."/>
            <person name="Wespe N."/>
            <person name="Knight-Connoni V."/>
        </authorList>
    </citation>
    <scope>NUCLEOTIDE SEQUENCE</scope>
    <source>
        <strain evidence="1">DSM 14562</strain>
    </source>
</reference>
<name>A0AA40ZWX8_9SPHN</name>
<dbReference type="EMBL" id="JAFHKU010000114">
    <property type="protein sequence ID" value="MBN3557387.1"/>
    <property type="molecule type" value="Genomic_DNA"/>
</dbReference>
<evidence type="ECO:0000313" key="1">
    <source>
        <dbReference type="EMBL" id="MBN3557387.1"/>
    </source>
</evidence>
<organism evidence="1 2">
    <name type="scientific">Sphingomonas yabuuchiae</name>
    <dbReference type="NCBI Taxonomy" id="172044"/>
    <lineage>
        <taxon>Bacteria</taxon>
        <taxon>Pseudomonadati</taxon>
        <taxon>Pseudomonadota</taxon>
        <taxon>Alphaproteobacteria</taxon>
        <taxon>Sphingomonadales</taxon>
        <taxon>Sphingomonadaceae</taxon>
        <taxon>Sphingomonas</taxon>
    </lineage>
</organism>
<comment type="caution">
    <text evidence="1">The sequence shown here is derived from an EMBL/GenBank/DDBJ whole genome shotgun (WGS) entry which is preliminary data.</text>
</comment>
<sequence>FPREGRRMTASGFAMSESAYSWQMQPDVQQLRAEGRAPSFGAWCMILICRLSIERHRSTDDWTPERSDAVHSRLDPRLDAHGEPPPPFAECWIRAQADTHQHFARKGATQAKRADATAWLDALRALWRRYVPEEGRTYA</sequence>
<dbReference type="Proteomes" id="UP000704529">
    <property type="component" value="Unassembled WGS sequence"/>
</dbReference>
<dbReference type="AlphaFoldDB" id="A0AA40ZWX8"/>
<accession>A0AA40ZWX8</accession>
<protein>
    <submittedName>
        <fullName evidence="1">Uncharacterized protein</fullName>
    </submittedName>
</protein>
<feature type="non-terminal residue" evidence="1">
    <location>
        <position position="1"/>
    </location>
</feature>
<gene>
    <name evidence="1" type="ORF">JYA60_03980</name>
</gene>
<dbReference type="RefSeq" id="WP_206362701.1">
    <property type="nucleotide sequence ID" value="NZ_JAFHKU010000114.1"/>
</dbReference>